<evidence type="ECO:0000256" key="1">
    <source>
        <dbReference type="SAM" id="MobiDB-lite"/>
    </source>
</evidence>
<protein>
    <recommendedName>
        <fullName evidence="5">DUF11 domain-containing protein</fullName>
    </recommendedName>
</protein>
<gene>
    <name evidence="3" type="ORF">A3I41_04595</name>
</gene>
<name>A0A1F7V7S1_9BACT</name>
<evidence type="ECO:0000313" key="4">
    <source>
        <dbReference type="Proteomes" id="UP000176593"/>
    </source>
</evidence>
<keyword evidence="2" id="KW-1133">Transmembrane helix</keyword>
<evidence type="ECO:0000313" key="3">
    <source>
        <dbReference type="EMBL" id="OGL86539.1"/>
    </source>
</evidence>
<feature type="transmembrane region" description="Helical" evidence="2">
    <location>
        <begin position="53"/>
        <end position="78"/>
    </location>
</feature>
<dbReference type="EMBL" id="MGEQ01000008">
    <property type="protein sequence ID" value="OGL86539.1"/>
    <property type="molecule type" value="Genomic_DNA"/>
</dbReference>
<feature type="compositionally biased region" description="Polar residues" evidence="1">
    <location>
        <begin position="587"/>
        <end position="606"/>
    </location>
</feature>
<comment type="caution">
    <text evidence="3">The sequence shown here is derived from an EMBL/GenBank/DDBJ whole genome shotgun (WGS) entry which is preliminary data.</text>
</comment>
<organism evidence="3 4">
    <name type="scientific">Candidatus Uhrbacteria bacterium RIFCSPLOWO2_02_FULL_48_18</name>
    <dbReference type="NCBI Taxonomy" id="1802408"/>
    <lineage>
        <taxon>Bacteria</taxon>
        <taxon>Candidatus Uhriibacteriota</taxon>
    </lineage>
</organism>
<keyword evidence="2" id="KW-0472">Membrane</keyword>
<keyword evidence="2" id="KW-0812">Transmembrane</keyword>
<dbReference type="Proteomes" id="UP000176593">
    <property type="component" value="Unassembled WGS sequence"/>
</dbReference>
<evidence type="ECO:0008006" key="5">
    <source>
        <dbReference type="Google" id="ProtNLM"/>
    </source>
</evidence>
<sequence length="606" mass="66932">MLPNNQSQTESKKPHSVLDHAVHLSIQPGQLILSPFRRWFHKHYAGQYKFDRAVFLFDLVLMSLIGALFAVTLFLILVPPKQFRDDINFRATVAPHEVISGASSTLVIDYENRTKETLRNPKLDLAFPKHFLLQSVSVNGSNVDTHNISLNDIPVGGTGTIHIQGVMFGDVHGTQTFESTLTFKHGTKQEITDRKIATYTFSPAHSTLELGLSLPDRAIASQTMSGTITYKNTGSINMRSVRIKPEWPNGFTFIDASTQIQNGAFVLSNIRAGSSGEIHFTGKFGNVTENPTFTFHPSFVFDKDAYKQETLVASIPILPAQIQLSHSVESNILTPGTNAVFRVHYKNIGNETLSHVKISLTSKDPFLTKHESFASEINTLKQGEEGDVTFTISVRSSVDAALLTSYENLRVRTNAIARYEVAGSGDPTQNKVVGDELSTPLTTQLNFESFARYTSPGGDQIGRGPLPPRVGQKTSYWIFWNIDDTTNAIENAHFEGTLPEHVTFTGHKTSSEDNSVIFDPQTRKITWDVMRVPSTLNPETQVFSVAFEVALTPSSTQIGSPATLLKNIHFSGKDRFTGGILNESKPDITTNLPNDQKAQNKGNIKP</sequence>
<feature type="region of interest" description="Disordered" evidence="1">
    <location>
        <begin position="581"/>
        <end position="606"/>
    </location>
</feature>
<reference evidence="3 4" key="1">
    <citation type="journal article" date="2016" name="Nat. Commun.">
        <title>Thousands of microbial genomes shed light on interconnected biogeochemical processes in an aquifer system.</title>
        <authorList>
            <person name="Anantharaman K."/>
            <person name="Brown C.T."/>
            <person name="Hug L.A."/>
            <person name="Sharon I."/>
            <person name="Castelle C.J."/>
            <person name="Probst A.J."/>
            <person name="Thomas B.C."/>
            <person name="Singh A."/>
            <person name="Wilkins M.J."/>
            <person name="Karaoz U."/>
            <person name="Brodie E.L."/>
            <person name="Williams K.H."/>
            <person name="Hubbard S.S."/>
            <person name="Banfield J.F."/>
        </authorList>
    </citation>
    <scope>NUCLEOTIDE SEQUENCE [LARGE SCALE GENOMIC DNA]</scope>
</reference>
<proteinExistence type="predicted"/>
<accession>A0A1F7V7S1</accession>
<evidence type="ECO:0000256" key="2">
    <source>
        <dbReference type="SAM" id="Phobius"/>
    </source>
</evidence>
<dbReference type="AlphaFoldDB" id="A0A1F7V7S1"/>